<dbReference type="GO" id="GO:0003677">
    <property type="term" value="F:DNA binding"/>
    <property type="evidence" value="ECO:0007669"/>
    <property type="project" value="InterPro"/>
</dbReference>
<dbReference type="Proteomes" id="UP001157161">
    <property type="component" value="Unassembled WGS sequence"/>
</dbReference>
<dbReference type="InterPro" id="IPR001387">
    <property type="entry name" value="Cro/C1-type_HTH"/>
</dbReference>
<protein>
    <recommendedName>
        <fullName evidence="2">HTH cro/C1-type domain-containing protein</fullName>
    </recommendedName>
</protein>
<dbReference type="InterPro" id="IPR052345">
    <property type="entry name" value="Rad_response_metalloprotease"/>
</dbReference>
<evidence type="ECO:0000313" key="4">
    <source>
        <dbReference type="Proteomes" id="UP001157161"/>
    </source>
</evidence>
<keyword evidence="4" id="KW-1185">Reference proteome</keyword>
<dbReference type="Pfam" id="PF01381">
    <property type="entry name" value="HTH_3"/>
    <property type="match status" value="1"/>
</dbReference>
<dbReference type="InterPro" id="IPR010359">
    <property type="entry name" value="IrrE_HExxH"/>
</dbReference>
<reference evidence="3" key="1">
    <citation type="journal article" date="2014" name="Int. J. Syst. Evol. Microbiol.">
        <title>Complete genome sequence of Corynebacterium casei LMG S-19264T (=DSM 44701T), isolated from a smear-ripened cheese.</title>
        <authorList>
            <consortium name="US DOE Joint Genome Institute (JGI-PGF)"/>
            <person name="Walter F."/>
            <person name="Albersmeier A."/>
            <person name="Kalinowski J."/>
            <person name="Ruckert C."/>
        </authorList>
    </citation>
    <scope>NUCLEOTIDE SEQUENCE</scope>
    <source>
        <strain evidence="3">NBRC 112290</strain>
    </source>
</reference>
<sequence length="364" mass="40911">MSTTNYAVAPGAYLEEWLEDEGLSQGQAAAMLGYSRKQVNEIVNGRAPITPDAATRLGRVTPIPAESWLLHEAKYRSDRARILDEERLAEHAGEIHANAAAYLREIGFTQATKRSPGNLVSDFLAFHRFGTWEAYQESHEVETTGEWALAALKESKSLVDQTLLTTWLRAGEMTEAFELGQTCTYDSEKLESMLPELRERAARPDDTLLKDLNSMLLQAGVIYLMVKPPQRFPLYGVTRWINGRIPVIQQTGRRCGDGFVIWTFFHEIGHLLHDPRGELHLEFQKESQRNSAAEKRANAFAFETLFGDEGLAPFKGLTYSSQIARVAKQVGVSPGTAVHQLHRKRLLHYTYCNDLTVNLEGTFS</sequence>
<evidence type="ECO:0000259" key="2">
    <source>
        <dbReference type="PROSITE" id="PS50943"/>
    </source>
</evidence>
<dbReference type="InterPro" id="IPR010982">
    <property type="entry name" value="Lambda_DNA-bd_dom_sf"/>
</dbReference>
<dbReference type="SMART" id="SM00530">
    <property type="entry name" value="HTH_XRE"/>
    <property type="match status" value="1"/>
</dbReference>
<reference evidence="3" key="2">
    <citation type="submission" date="2023-02" db="EMBL/GenBank/DDBJ databases">
        <authorList>
            <person name="Sun Q."/>
            <person name="Mori K."/>
        </authorList>
    </citation>
    <scope>NUCLEOTIDE SEQUENCE</scope>
    <source>
        <strain evidence="3">NBRC 112290</strain>
    </source>
</reference>
<dbReference type="CDD" id="cd00093">
    <property type="entry name" value="HTH_XRE"/>
    <property type="match status" value="1"/>
</dbReference>
<dbReference type="PANTHER" id="PTHR43236">
    <property type="entry name" value="ANTITOXIN HIGA1"/>
    <property type="match status" value="1"/>
</dbReference>
<dbReference type="SUPFAM" id="SSF47413">
    <property type="entry name" value="lambda repressor-like DNA-binding domains"/>
    <property type="match status" value="1"/>
</dbReference>
<dbReference type="PROSITE" id="PS50943">
    <property type="entry name" value="HTH_CROC1"/>
    <property type="match status" value="1"/>
</dbReference>
<dbReference type="EMBL" id="BSUM01000002">
    <property type="protein sequence ID" value="GMA33602.1"/>
    <property type="molecule type" value="Genomic_DNA"/>
</dbReference>
<dbReference type="Gene3D" id="1.10.260.40">
    <property type="entry name" value="lambda repressor-like DNA-binding domains"/>
    <property type="match status" value="1"/>
</dbReference>
<comment type="similarity">
    <text evidence="1">Belongs to the short-chain fatty acyl-CoA assimilation regulator (ScfR) family.</text>
</comment>
<dbReference type="Pfam" id="PF06114">
    <property type="entry name" value="Peptidase_M78"/>
    <property type="match status" value="1"/>
</dbReference>
<gene>
    <name evidence="3" type="ORF">GCM10025875_35940</name>
</gene>
<dbReference type="AlphaFoldDB" id="A0AA37XHR3"/>
<dbReference type="RefSeq" id="WP_284252874.1">
    <property type="nucleotide sequence ID" value="NZ_BSUM01000002.1"/>
</dbReference>
<evidence type="ECO:0000256" key="1">
    <source>
        <dbReference type="ARBA" id="ARBA00007227"/>
    </source>
</evidence>
<comment type="caution">
    <text evidence="3">The sequence shown here is derived from an EMBL/GenBank/DDBJ whole genome shotgun (WGS) entry which is preliminary data.</text>
</comment>
<evidence type="ECO:0000313" key="3">
    <source>
        <dbReference type="EMBL" id="GMA33602.1"/>
    </source>
</evidence>
<name>A0AA37XHR3_9MICO</name>
<proteinExistence type="inferred from homology"/>
<feature type="domain" description="HTH cro/C1-type" evidence="2">
    <location>
        <begin position="14"/>
        <end position="68"/>
    </location>
</feature>
<accession>A0AA37XHR3</accession>
<organism evidence="3 4">
    <name type="scientific">Litorihabitans aurantiacus</name>
    <dbReference type="NCBI Taxonomy" id="1930061"/>
    <lineage>
        <taxon>Bacteria</taxon>
        <taxon>Bacillati</taxon>
        <taxon>Actinomycetota</taxon>
        <taxon>Actinomycetes</taxon>
        <taxon>Micrococcales</taxon>
        <taxon>Beutenbergiaceae</taxon>
        <taxon>Litorihabitans</taxon>
    </lineage>
</organism>
<dbReference type="PANTHER" id="PTHR43236:SF2">
    <property type="entry name" value="BLL0069 PROTEIN"/>
    <property type="match status" value="1"/>
</dbReference>